<evidence type="ECO:0000259" key="2">
    <source>
        <dbReference type="Pfam" id="PF18573"/>
    </source>
</evidence>
<keyword evidence="4" id="KW-1185">Reference proteome</keyword>
<proteinExistence type="predicted"/>
<feature type="signal peptide" evidence="1">
    <location>
        <begin position="1"/>
        <end position="21"/>
    </location>
</feature>
<protein>
    <recommendedName>
        <fullName evidence="2">BclA C-terminal domain-containing protein</fullName>
    </recommendedName>
</protein>
<evidence type="ECO:0000313" key="3">
    <source>
        <dbReference type="EMBL" id="PQA59942.1"/>
    </source>
</evidence>
<reference evidence="4" key="1">
    <citation type="submission" date="2018-02" db="EMBL/GenBank/DDBJ databases">
        <title>Genome sequencing of Solimonas sp. HR-BB.</title>
        <authorList>
            <person name="Lee Y."/>
            <person name="Jeon C.O."/>
        </authorList>
    </citation>
    <scope>NUCLEOTIDE SEQUENCE [LARGE SCALE GENOMIC DNA]</scope>
    <source>
        <strain evidence="4">HR-U</strain>
    </source>
</reference>
<dbReference type="InterPro" id="IPR008983">
    <property type="entry name" value="Tumour_necrosis_fac-like_dom"/>
</dbReference>
<accession>A0A2S7IQI3</accession>
<dbReference type="InterPro" id="IPR041415">
    <property type="entry name" value="BclA_C"/>
</dbReference>
<organism evidence="3 4">
    <name type="scientific">Siphonobacter curvatus</name>
    <dbReference type="NCBI Taxonomy" id="2094562"/>
    <lineage>
        <taxon>Bacteria</taxon>
        <taxon>Pseudomonadati</taxon>
        <taxon>Bacteroidota</taxon>
        <taxon>Cytophagia</taxon>
        <taxon>Cytophagales</taxon>
        <taxon>Cytophagaceae</taxon>
        <taxon>Siphonobacter</taxon>
    </lineage>
</organism>
<dbReference type="RefSeq" id="WP_104711813.1">
    <property type="nucleotide sequence ID" value="NZ_PTRA01000001.1"/>
</dbReference>
<evidence type="ECO:0000313" key="4">
    <source>
        <dbReference type="Proteomes" id="UP000239590"/>
    </source>
</evidence>
<dbReference type="EMBL" id="PTRA01000001">
    <property type="protein sequence ID" value="PQA59942.1"/>
    <property type="molecule type" value="Genomic_DNA"/>
</dbReference>
<dbReference type="AlphaFoldDB" id="A0A2S7IQI3"/>
<dbReference type="Pfam" id="PF18573">
    <property type="entry name" value="BclA_C"/>
    <property type="match status" value="1"/>
</dbReference>
<dbReference type="OrthoDB" id="946948at2"/>
<comment type="caution">
    <text evidence="3">The sequence shown here is derived from an EMBL/GenBank/DDBJ whole genome shotgun (WGS) entry which is preliminary data.</text>
</comment>
<keyword evidence="1" id="KW-0732">Signal</keyword>
<feature type="domain" description="BclA C-terminal" evidence="2">
    <location>
        <begin position="123"/>
        <end position="241"/>
    </location>
</feature>
<dbReference type="Proteomes" id="UP000239590">
    <property type="component" value="Unassembled WGS sequence"/>
</dbReference>
<dbReference type="Gene3D" id="2.60.120.40">
    <property type="match status" value="1"/>
</dbReference>
<gene>
    <name evidence="3" type="ORF">C5O19_10060</name>
</gene>
<evidence type="ECO:0000256" key="1">
    <source>
        <dbReference type="SAM" id="SignalP"/>
    </source>
</evidence>
<feature type="chain" id="PRO_5015555771" description="BclA C-terminal domain-containing protein" evidence="1">
    <location>
        <begin position="22"/>
        <end position="241"/>
    </location>
</feature>
<name>A0A2S7IQI3_9BACT</name>
<sequence>MKHLFTFLFFCFTLYTSSAQVGIGTSTPDPAAALDITATDKGLLIPRVTRANRPGSAGMVAPTPGLMIYQTDSDPGFYVYDGTSWDKMVKKSDQPGATFFQGIRKMPADFNTYPLSGRLVSFTPITYDTLAISPDILINAAQSQVTLTKAGTYLIKYQVNPISATNPYFSAAIRVNFKAIWGTWNSDYTSNSPKLSGELIAKVEANSTVDVVLNNGSSTINVIQFQRNNSLGASLTIIRLN</sequence>